<evidence type="ECO:0000313" key="2">
    <source>
        <dbReference type="EMBL" id="MPN46907.1"/>
    </source>
</evidence>
<comment type="caution">
    <text evidence="2">The sequence shown here is derived from an EMBL/GenBank/DDBJ whole genome shotgun (WGS) entry which is preliminary data.</text>
</comment>
<organism evidence="2">
    <name type="scientific">bioreactor metagenome</name>
    <dbReference type="NCBI Taxonomy" id="1076179"/>
    <lineage>
        <taxon>unclassified sequences</taxon>
        <taxon>metagenomes</taxon>
        <taxon>ecological metagenomes</taxon>
    </lineage>
</organism>
<reference evidence="2" key="1">
    <citation type="submission" date="2019-08" db="EMBL/GenBank/DDBJ databases">
        <authorList>
            <person name="Kucharzyk K."/>
            <person name="Murdoch R.W."/>
            <person name="Higgins S."/>
            <person name="Loffler F."/>
        </authorList>
    </citation>
    <scope>NUCLEOTIDE SEQUENCE</scope>
</reference>
<sequence>MEQRFAPFLSGQFFCGFVQADRVPGKVIKNNGNSKRVDNPAIRRLSAAPLRAAAFAPGDIDQQQQRDAYGDPHSGRNAGGKLRKRVGPISSPRPGFSENRGGGTSRNEEREPEKIRSIQQLHNSPCVPPADPVLVCISG</sequence>
<feature type="region of interest" description="Disordered" evidence="1">
    <location>
        <begin position="54"/>
        <end position="131"/>
    </location>
</feature>
<protein>
    <submittedName>
        <fullName evidence="2">Uncharacterized protein</fullName>
    </submittedName>
</protein>
<evidence type="ECO:0000256" key="1">
    <source>
        <dbReference type="SAM" id="MobiDB-lite"/>
    </source>
</evidence>
<proteinExistence type="predicted"/>
<feature type="compositionally biased region" description="Basic and acidic residues" evidence="1">
    <location>
        <begin position="106"/>
        <end position="116"/>
    </location>
</feature>
<dbReference type="AlphaFoldDB" id="A0A645I6F0"/>
<gene>
    <name evidence="2" type="ORF">SDC9_194506</name>
</gene>
<name>A0A645I6F0_9ZZZZ</name>
<dbReference type="EMBL" id="VSSQ01107961">
    <property type="protein sequence ID" value="MPN46907.1"/>
    <property type="molecule type" value="Genomic_DNA"/>
</dbReference>
<accession>A0A645I6F0</accession>